<dbReference type="PANTHER" id="PTHR33204">
    <property type="entry name" value="TRANSCRIPTIONAL REGULATOR, MARR FAMILY"/>
    <property type="match status" value="1"/>
</dbReference>
<keyword evidence="7" id="KW-1185">Reference proteome</keyword>
<evidence type="ECO:0000256" key="4">
    <source>
        <dbReference type="SAM" id="MobiDB-lite"/>
    </source>
</evidence>
<dbReference type="AlphaFoldDB" id="A0A5C4V8E6"/>
<dbReference type="SUPFAM" id="SSF46785">
    <property type="entry name" value="Winged helix' DNA-binding domain"/>
    <property type="match status" value="1"/>
</dbReference>
<keyword evidence="2" id="KW-0238">DNA-binding</keyword>
<dbReference type="InterPro" id="IPR036390">
    <property type="entry name" value="WH_DNA-bd_sf"/>
</dbReference>
<dbReference type="InterPro" id="IPR002577">
    <property type="entry name" value="HTH_HxlR"/>
</dbReference>
<evidence type="ECO:0000256" key="3">
    <source>
        <dbReference type="ARBA" id="ARBA00023163"/>
    </source>
</evidence>
<comment type="caution">
    <text evidence="6">The sequence shown here is derived from an EMBL/GenBank/DDBJ whole genome shotgun (WGS) entry which is preliminary data.</text>
</comment>
<evidence type="ECO:0000313" key="7">
    <source>
        <dbReference type="Proteomes" id="UP000311713"/>
    </source>
</evidence>
<keyword evidence="1" id="KW-0805">Transcription regulation</keyword>
<gene>
    <name evidence="6" type="ORF">FH715_10880</name>
</gene>
<keyword evidence="3" id="KW-0804">Transcription</keyword>
<proteinExistence type="predicted"/>
<protein>
    <submittedName>
        <fullName evidence="6">Helix-turn-helix transcriptional regulator</fullName>
    </submittedName>
</protein>
<dbReference type="Proteomes" id="UP000311713">
    <property type="component" value="Unassembled WGS sequence"/>
</dbReference>
<sequence length="150" mass="16852">MNEMTPEDERQAHLLAFDVFEKNCPSRTVLEHLTGRWGVLVMAGLRKRGPARFNHLRRRIGGVSEKMLAQTLQALERDGFVSREVLAVMPPKVNYSLTPLGESTADHLLALIEHIEREMPAVLQRDERAEGPGERDRGEERLARTSATGG</sequence>
<feature type="region of interest" description="Disordered" evidence="4">
    <location>
        <begin position="125"/>
        <end position="150"/>
    </location>
</feature>
<evidence type="ECO:0000256" key="1">
    <source>
        <dbReference type="ARBA" id="ARBA00023015"/>
    </source>
</evidence>
<dbReference type="Pfam" id="PF01638">
    <property type="entry name" value="HxlR"/>
    <property type="match status" value="1"/>
</dbReference>
<name>A0A5C4V8E6_9ACTN</name>
<dbReference type="EMBL" id="VDGT01000006">
    <property type="protein sequence ID" value="TNM31179.1"/>
    <property type="molecule type" value="Genomic_DNA"/>
</dbReference>
<dbReference type="Gene3D" id="1.10.10.10">
    <property type="entry name" value="Winged helix-like DNA-binding domain superfamily/Winged helix DNA-binding domain"/>
    <property type="match status" value="1"/>
</dbReference>
<organism evidence="6 7">
    <name type="scientific">Streptomyces sedi</name>
    <dbReference type="NCBI Taxonomy" id="555059"/>
    <lineage>
        <taxon>Bacteria</taxon>
        <taxon>Bacillati</taxon>
        <taxon>Actinomycetota</taxon>
        <taxon>Actinomycetes</taxon>
        <taxon>Kitasatosporales</taxon>
        <taxon>Streptomycetaceae</taxon>
        <taxon>Streptomyces</taxon>
    </lineage>
</organism>
<dbReference type="OrthoDB" id="370168at2"/>
<dbReference type="InterPro" id="IPR036388">
    <property type="entry name" value="WH-like_DNA-bd_sf"/>
</dbReference>
<dbReference type="RefSeq" id="WP_139643709.1">
    <property type="nucleotide sequence ID" value="NZ_BAAAZS010000109.1"/>
</dbReference>
<reference evidence="6 7" key="1">
    <citation type="submission" date="2019-06" db="EMBL/GenBank/DDBJ databases">
        <title>Draft genome of Streptomyces sedi sp. JCM16909.</title>
        <authorList>
            <person name="Klykleung N."/>
            <person name="Tanasupawat S."/>
            <person name="Kudo T."/>
            <person name="Yuki M."/>
            <person name="Ohkuma M."/>
        </authorList>
    </citation>
    <scope>NUCLEOTIDE SEQUENCE [LARGE SCALE GENOMIC DNA]</scope>
    <source>
        <strain evidence="6 7">JCM 16909</strain>
    </source>
</reference>
<dbReference type="PROSITE" id="PS51118">
    <property type="entry name" value="HTH_HXLR"/>
    <property type="match status" value="1"/>
</dbReference>
<feature type="compositionally biased region" description="Basic and acidic residues" evidence="4">
    <location>
        <begin position="125"/>
        <end position="143"/>
    </location>
</feature>
<accession>A0A5C4V8E6</accession>
<evidence type="ECO:0000259" key="5">
    <source>
        <dbReference type="PROSITE" id="PS51118"/>
    </source>
</evidence>
<dbReference type="GO" id="GO:0003677">
    <property type="term" value="F:DNA binding"/>
    <property type="evidence" value="ECO:0007669"/>
    <property type="project" value="UniProtKB-KW"/>
</dbReference>
<feature type="domain" description="HTH hxlR-type" evidence="5">
    <location>
        <begin position="24"/>
        <end position="123"/>
    </location>
</feature>
<evidence type="ECO:0000313" key="6">
    <source>
        <dbReference type="EMBL" id="TNM31179.1"/>
    </source>
</evidence>
<dbReference type="PANTHER" id="PTHR33204:SF37">
    <property type="entry name" value="HTH-TYPE TRANSCRIPTIONAL REGULATOR YODB"/>
    <property type="match status" value="1"/>
</dbReference>
<evidence type="ECO:0000256" key="2">
    <source>
        <dbReference type="ARBA" id="ARBA00023125"/>
    </source>
</evidence>